<evidence type="ECO:0000259" key="4">
    <source>
        <dbReference type="PROSITE" id="PS51898"/>
    </source>
</evidence>
<sequence>MADPHQHKMPPVGVKLSTSVERRGNGYLARVRWTDPQTKKRPSRSEFVETTDQAEAFFETMRQATETGANLLVTLADYVESIGDRWQRGLDVTSTVSGYDAGLRLRVLPALGHLKVSKITTGVIDRTIDQWETEYGPSTIKNSIGPLVRVLDVAVRDEVIPSNPAKNRARRTLNHDSTLKPGALRAYAISDIETLTRLAEKCAEVHQSYSDHVMLCALLSARGSEVAGLEVGDIDWKNRIVTIERQIYPGKGGLVRKQTKGRNVRYVPILDALEPVLIRLSAGKQPGDPLLRGPRGGVLTTATVRDATNWDQLVDELGLPNLTRHGLRHTGATWLADAGVPLHVLQRILGHASIETTKGYLHPDHRQLNEAAKLANQFLARPKNRKEEPRRHGPQL</sequence>
<gene>
    <name evidence="5" type="ORF">D3230_06000</name>
</gene>
<dbReference type="RefSeq" id="WP_337249112.1">
    <property type="nucleotide sequence ID" value="NZ_BAAAPI010000013.1"/>
</dbReference>
<dbReference type="InterPro" id="IPR002104">
    <property type="entry name" value="Integrase_catalytic"/>
</dbReference>
<dbReference type="InterPro" id="IPR013762">
    <property type="entry name" value="Integrase-like_cat_sf"/>
</dbReference>
<evidence type="ECO:0000256" key="2">
    <source>
        <dbReference type="ARBA" id="ARBA00023125"/>
    </source>
</evidence>
<keyword evidence="3" id="KW-0233">DNA recombination</keyword>
<dbReference type="PANTHER" id="PTHR30349">
    <property type="entry name" value="PHAGE INTEGRASE-RELATED"/>
    <property type="match status" value="1"/>
</dbReference>
<keyword evidence="6" id="KW-1185">Reference proteome</keyword>
<dbReference type="Gene3D" id="1.10.150.130">
    <property type="match status" value="1"/>
</dbReference>
<dbReference type="Gene3D" id="1.10.443.10">
    <property type="entry name" value="Intergrase catalytic core"/>
    <property type="match status" value="1"/>
</dbReference>
<keyword evidence="2" id="KW-0238">DNA-binding</keyword>
<evidence type="ECO:0000313" key="6">
    <source>
        <dbReference type="Proteomes" id="UP001645859"/>
    </source>
</evidence>
<dbReference type="PANTHER" id="PTHR30349:SF64">
    <property type="entry name" value="PROPHAGE INTEGRASE INTD-RELATED"/>
    <property type="match status" value="1"/>
</dbReference>
<comment type="similarity">
    <text evidence="1">Belongs to the 'phage' integrase family.</text>
</comment>
<organism evidence="5 6">
    <name type="scientific">Leucobacter chromiireducens subsp. solipictus</name>
    <dbReference type="NCBI Taxonomy" id="398235"/>
    <lineage>
        <taxon>Bacteria</taxon>
        <taxon>Bacillati</taxon>
        <taxon>Actinomycetota</taxon>
        <taxon>Actinomycetes</taxon>
        <taxon>Micrococcales</taxon>
        <taxon>Microbacteriaceae</taxon>
        <taxon>Leucobacter</taxon>
    </lineage>
</organism>
<feature type="domain" description="Tyr recombinase" evidence="4">
    <location>
        <begin position="185"/>
        <end position="373"/>
    </location>
</feature>
<dbReference type="EMBL" id="QYAC01000003">
    <property type="protein sequence ID" value="MBL3678846.1"/>
    <property type="molecule type" value="Genomic_DNA"/>
</dbReference>
<dbReference type="InterPro" id="IPR010998">
    <property type="entry name" value="Integrase_recombinase_N"/>
</dbReference>
<evidence type="ECO:0000313" key="5">
    <source>
        <dbReference type="EMBL" id="MBL3678846.1"/>
    </source>
</evidence>
<name>A0ABS1SEP4_9MICO</name>
<proteinExistence type="inferred from homology"/>
<dbReference type="Proteomes" id="UP001645859">
    <property type="component" value="Unassembled WGS sequence"/>
</dbReference>
<reference evidence="5 6" key="1">
    <citation type="submission" date="2018-09" db="EMBL/GenBank/DDBJ databases">
        <title>Comparative genomics of Leucobacter spp.</title>
        <authorList>
            <person name="Reis A.C."/>
            <person name="Kolvenbach B.A."/>
            <person name="Corvini P.F.X."/>
            <person name="Nunes O.C."/>
        </authorList>
    </citation>
    <scope>NUCLEOTIDE SEQUENCE [LARGE SCALE GENOMIC DNA]</scope>
    <source>
        <strain evidence="5 6">TAN 31504</strain>
    </source>
</reference>
<dbReference type="SUPFAM" id="SSF56349">
    <property type="entry name" value="DNA breaking-rejoining enzymes"/>
    <property type="match status" value="1"/>
</dbReference>
<comment type="caution">
    <text evidence="5">The sequence shown here is derived from an EMBL/GenBank/DDBJ whole genome shotgun (WGS) entry which is preliminary data.</text>
</comment>
<dbReference type="InterPro" id="IPR050090">
    <property type="entry name" value="Tyrosine_recombinase_XerCD"/>
</dbReference>
<evidence type="ECO:0000256" key="1">
    <source>
        <dbReference type="ARBA" id="ARBA00008857"/>
    </source>
</evidence>
<dbReference type="Pfam" id="PF00589">
    <property type="entry name" value="Phage_integrase"/>
    <property type="match status" value="1"/>
</dbReference>
<evidence type="ECO:0000256" key="3">
    <source>
        <dbReference type="ARBA" id="ARBA00023172"/>
    </source>
</evidence>
<dbReference type="CDD" id="cd01189">
    <property type="entry name" value="INT_ICEBs1_C_like"/>
    <property type="match status" value="1"/>
</dbReference>
<accession>A0ABS1SEP4</accession>
<dbReference type="InterPro" id="IPR011010">
    <property type="entry name" value="DNA_brk_join_enz"/>
</dbReference>
<protein>
    <submittedName>
        <fullName evidence="5">Site-specific integrase</fullName>
    </submittedName>
</protein>
<dbReference type="PROSITE" id="PS51898">
    <property type="entry name" value="TYR_RECOMBINASE"/>
    <property type="match status" value="1"/>
</dbReference>